<organism evidence="2 3">
    <name type="scientific">Psilocybe cf. subviscida</name>
    <dbReference type="NCBI Taxonomy" id="2480587"/>
    <lineage>
        <taxon>Eukaryota</taxon>
        <taxon>Fungi</taxon>
        <taxon>Dikarya</taxon>
        <taxon>Basidiomycota</taxon>
        <taxon>Agaricomycotina</taxon>
        <taxon>Agaricomycetes</taxon>
        <taxon>Agaricomycetidae</taxon>
        <taxon>Agaricales</taxon>
        <taxon>Agaricineae</taxon>
        <taxon>Strophariaceae</taxon>
        <taxon>Psilocybe</taxon>
    </lineage>
</organism>
<sequence>MKGPNLVANPGGVTLNMAFDRAGRINVEVARIAKEPLQDDIPPTWVAHYSSMFVFRVTVMSLSLSVSSMAVLLRFEQQNSRSSPAVAH</sequence>
<keyword evidence="1" id="KW-0812">Transmembrane</keyword>
<comment type="caution">
    <text evidence="2">The sequence shown here is derived from an EMBL/GenBank/DDBJ whole genome shotgun (WGS) entry which is preliminary data.</text>
</comment>
<evidence type="ECO:0000313" key="3">
    <source>
        <dbReference type="Proteomes" id="UP000567179"/>
    </source>
</evidence>
<feature type="transmembrane region" description="Helical" evidence="1">
    <location>
        <begin position="53"/>
        <end position="73"/>
    </location>
</feature>
<keyword evidence="3" id="KW-1185">Reference proteome</keyword>
<keyword evidence="1" id="KW-1133">Transmembrane helix</keyword>
<accession>A0A8H5F8W0</accession>
<proteinExistence type="predicted"/>
<evidence type="ECO:0000313" key="2">
    <source>
        <dbReference type="EMBL" id="KAF5328075.1"/>
    </source>
</evidence>
<reference evidence="2 3" key="1">
    <citation type="journal article" date="2020" name="ISME J.">
        <title>Uncovering the hidden diversity of litter-decomposition mechanisms in mushroom-forming fungi.</title>
        <authorList>
            <person name="Floudas D."/>
            <person name="Bentzer J."/>
            <person name="Ahren D."/>
            <person name="Johansson T."/>
            <person name="Persson P."/>
            <person name="Tunlid A."/>
        </authorList>
    </citation>
    <scope>NUCLEOTIDE SEQUENCE [LARGE SCALE GENOMIC DNA]</scope>
    <source>
        <strain evidence="2 3">CBS 101986</strain>
    </source>
</reference>
<protein>
    <submittedName>
        <fullName evidence="2">Uncharacterized protein</fullName>
    </submittedName>
</protein>
<name>A0A8H5F8W0_9AGAR</name>
<evidence type="ECO:0000256" key="1">
    <source>
        <dbReference type="SAM" id="Phobius"/>
    </source>
</evidence>
<dbReference type="Proteomes" id="UP000567179">
    <property type="component" value="Unassembled WGS sequence"/>
</dbReference>
<dbReference type="AlphaFoldDB" id="A0A8H5F8W0"/>
<gene>
    <name evidence="2" type="ORF">D9619_013625</name>
</gene>
<dbReference type="EMBL" id="JAACJJ010000006">
    <property type="protein sequence ID" value="KAF5328075.1"/>
    <property type="molecule type" value="Genomic_DNA"/>
</dbReference>
<keyword evidence="1" id="KW-0472">Membrane</keyword>